<accession>A0A506UAQ5</accession>
<dbReference type="PANTHER" id="PTHR43123:SF1">
    <property type="entry name" value="POLYSACCHARIDE DEACETYLASE-RELATED"/>
    <property type="match status" value="1"/>
</dbReference>
<dbReference type="EMBL" id="VHLG01000011">
    <property type="protein sequence ID" value="TPW28887.1"/>
    <property type="molecule type" value="Genomic_DNA"/>
</dbReference>
<gene>
    <name evidence="1" type="ORF">FJU08_16315</name>
</gene>
<proteinExistence type="predicted"/>
<comment type="caution">
    <text evidence="1">The sequence shown here is derived from an EMBL/GenBank/DDBJ whole genome shotgun (WGS) entry which is preliminary data.</text>
</comment>
<keyword evidence="2" id="KW-1185">Reference proteome</keyword>
<dbReference type="RefSeq" id="WP_141150086.1">
    <property type="nucleotide sequence ID" value="NZ_VHLG01000011.1"/>
</dbReference>
<sequence>MINDGDRDFIGYGKTPPDPQWPGGARMALVVVLNIEEGAEASIADGDSASEVGLTDGIPGEVPAGTRDFVAETLYEYGSRVGFWRLSELFFDRGLKLTVNACARALEKTPEIGREIAAAGFDLCAHGDRFARHFLMNEAEERKVIARTVESLQCTVGTRPLGWQSRYSPSAATRRLLVEHGGFLYDADSYADDLPYWVKTAGFSHLVVPHSFTHNDNRLATAKLGTAEDMYAHLASAFRVLYAESARRPRMMTVSLHARISGQPSRFEAVQRFLDLVGQHPDVWIAGRSEVARHWIATHPPEAGA</sequence>
<dbReference type="Gene3D" id="3.20.20.370">
    <property type="entry name" value="Glycoside hydrolase/deacetylase"/>
    <property type="match status" value="1"/>
</dbReference>
<evidence type="ECO:0000313" key="2">
    <source>
        <dbReference type="Proteomes" id="UP000318801"/>
    </source>
</evidence>
<organism evidence="1 2">
    <name type="scientific">Martelella alba</name>
    <dbReference type="NCBI Taxonomy" id="2590451"/>
    <lineage>
        <taxon>Bacteria</taxon>
        <taxon>Pseudomonadati</taxon>
        <taxon>Pseudomonadota</taxon>
        <taxon>Alphaproteobacteria</taxon>
        <taxon>Hyphomicrobiales</taxon>
        <taxon>Aurantimonadaceae</taxon>
        <taxon>Martelella</taxon>
    </lineage>
</organism>
<name>A0A506UAQ5_9HYPH</name>
<dbReference type="OrthoDB" id="9787041at2"/>
<dbReference type="SUPFAM" id="SSF88713">
    <property type="entry name" value="Glycoside hydrolase/deacetylase"/>
    <property type="match status" value="1"/>
</dbReference>
<reference evidence="1 2" key="1">
    <citation type="submission" date="2019-06" db="EMBL/GenBank/DDBJ databases">
        <authorList>
            <person name="Li M."/>
        </authorList>
    </citation>
    <scope>NUCLEOTIDE SEQUENCE [LARGE SCALE GENOMIC DNA]</scope>
    <source>
        <strain evidence="1 2">BGMRC2036</strain>
    </source>
</reference>
<dbReference type="AlphaFoldDB" id="A0A506UAQ5"/>
<dbReference type="InterPro" id="IPR011330">
    <property type="entry name" value="Glyco_hydro/deAcase_b/a-brl"/>
</dbReference>
<dbReference type="GO" id="GO:0005975">
    <property type="term" value="P:carbohydrate metabolic process"/>
    <property type="evidence" value="ECO:0007669"/>
    <property type="project" value="InterPro"/>
</dbReference>
<dbReference type="Proteomes" id="UP000318801">
    <property type="component" value="Unassembled WGS sequence"/>
</dbReference>
<evidence type="ECO:0000313" key="1">
    <source>
        <dbReference type="EMBL" id="TPW28887.1"/>
    </source>
</evidence>
<dbReference type="PANTHER" id="PTHR43123">
    <property type="entry name" value="POLYSACCHARIDE DEACETYLASE-RELATED"/>
    <property type="match status" value="1"/>
</dbReference>
<protein>
    <submittedName>
        <fullName evidence="1">Chitin deacetylase</fullName>
    </submittedName>
</protein>